<comment type="caution">
    <text evidence="2">The sequence shown here is derived from an EMBL/GenBank/DDBJ whole genome shotgun (WGS) entry which is preliminary data.</text>
</comment>
<dbReference type="Gene3D" id="3.40.50.80">
    <property type="entry name" value="Nucleotide-binding domain of ferredoxin-NADP reductase (FNR) module"/>
    <property type="match status" value="1"/>
</dbReference>
<dbReference type="EMBL" id="BAAATD010000001">
    <property type="protein sequence ID" value="GAA2576893.1"/>
    <property type="molecule type" value="Genomic_DNA"/>
</dbReference>
<feature type="domain" description="FAD-binding FR-type" evidence="1">
    <location>
        <begin position="7"/>
        <end position="133"/>
    </location>
</feature>
<evidence type="ECO:0000313" key="2">
    <source>
        <dbReference type="EMBL" id="GAA2576893.1"/>
    </source>
</evidence>
<name>A0ABN3PCY4_9ACTN</name>
<dbReference type="Pfam" id="PF04954">
    <property type="entry name" value="SIP"/>
    <property type="match status" value="1"/>
</dbReference>
<dbReference type="InterPro" id="IPR039261">
    <property type="entry name" value="FNR_nucleotide-bd"/>
</dbReference>
<dbReference type="RefSeq" id="WP_344537537.1">
    <property type="nucleotide sequence ID" value="NZ_BAAATD010000001.1"/>
</dbReference>
<accession>A0ABN3PCY4</accession>
<dbReference type="Proteomes" id="UP001501509">
    <property type="component" value="Unassembled WGS sequence"/>
</dbReference>
<proteinExistence type="predicted"/>
<dbReference type="CDD" id="cd06193">
    <property type="entry name" value="siderophore_interacting"/>
    <property type="match status" value="1"/>
</dbReference>
<dbReference type="Pfam" id="PF08021">
    <property type="entry name" value="FAD_binding_9"/>
    <property type="match status" value="1"/>
</dbReference>
<sequence length="275" mass="30082">MATEAPFRFFELRVARTERLTPNMMRVVLGAGDLDDFVSGGRDQRFKLFLPHPGQDVPVVPQSGDWFAEWRSLDPDVRGIMRTYTVRSRRDGEVVVDFALHGDGDGPAARWAVGARPGDRLVVLGPTVAANGGVEFEPPAEADWFLIAGDATALPAIGGILEWLPTGARAKVWIEVLDAADRQDLPTAADAEITWLPAGGLLEAVRDAALPEDGVPYAWIAGEAGTIRALRRHLVNERGYDRKSVEFMGYWRRGSDEEQLLAEALAGQDPHTSED</sequence>
<dbReference type="PANTHER" id="PTHR30157:SF0">
    <property type="entry name" value="NADPH-DEPENDENT FERRIC-CHELATE REDUCTASE"/>
    <property type="match status" value="1"/>
</dbReference>
<keyword evidence="3" id="KW-1185">Reference proteome</keyword>
<dbReference type="InterPro" id="IPR017927">
    <property type="entry name" value="FAD-bd_FR_type"/>
</dbReference>
<dbReference type="InterPro" id="IPR039374">
    <property type="entry name" value="SIP_fam"/>
</dbReference>
<evidence type="ECO:0000313" key="3">
    <source>
        <dbReference type="Proteomes" id="UP001501509"/>
    </source>
</evidence>
<reference evidence="2 3" key="1">
    <citation type="journal article" date="2019" name="Int. J. Syst. Evol. Microbiol.">
        <title>The Global Catalogue of Microorganisms (GCM) 10K type strain sequencing project: providing services to taxonomists for standard genome sequencing and annotation.</title>
        <authorList>
            <consortium name="The Broad Institute Genomics Platform"/>
            <consortium name="The Broad Institute Genome Sequencing Center for Infectious Disease"/>
            <person name="Wu L."/>
            <person name="Ma J."/>
        </authorList>
    </citation>
    <scope>NUCLEOTIDE SEQUENCE [LARGE SCALE GENOMIC DNA]</scope>
    <source>
        <strain evidence="2 3">JCM 6833</strain>
    </source>
</reference>
<dbReference type="Gene3D" id="2.40.30.10">
    <property type="entry name" value="Translation factors"/>
    <property type="match status" value="1"/>
</dbReference>
<dbReference type="InterPro" id="IPR017938">
    <property type="entry name" value="Riboflavin_synthase-like_b-brl"/>
</dbReference>
<evidence type="ECO:0000259" key="1">
    <source>
        <dbReference type="PROSITE" id="PS51384"/>
    </source>
</evidence>
<protein>
    <submittedName>
        <fullName evidence="2">Siderophore-interacting protein</fullName>
    </submittedName>
</protein>
<dbReference type="SUPFAM" id="SSF63380">
    <property type="entry name" value="Riboflavin synthase domain-like"/>
    <property type="match status" value="1"/>
</dbReference>
<dbReference type="InterPro" id="IPR007037">
    <property type="entry name" value="SIP_rossman_dom"/>
</dbReference>
<gene>
    <name evidence="2" type="ORF">GCM10010411_06770</name>
</gene>
<dbReference type="PROSITE" id="PS51384">
    <property type="entry name" value="FAD_FR"/>
    <property type="match status" value="1"/>
</dbReference>
<organism evidence="2 3">
    <name type="scientific">Actinomadura fulvescens</name>
    <dbReference type="NCBI Taxonomy" id="46160"/>
    <lineage>
        <taxon>Bacteria</taxon>
        <taxon>Bacillati</taxon>
        <taxon>Actinomycetota</taxon>
        <taxon>Actinomycetes</taxon>
        <taxon>Streptosporangiales</taxon>
        <taxon>Thermomonosporaceae</taxon>
        <taxon>Actinomadura</taxon>
    </lineage>
</organism>
<dbReference type="InterPro" id="IPR013113">
    <property type="entry name" value="SIP_FAD-bd"/>
</dbReference>
<dbReference type="PANTHER" id="PTHR30157">
    <property type="entry name" value="FERRIC REDUCTASE, NADPH-DEPENDENT"/>
    <property type="match status" value="1"/>
</dbReference>